<feature type="transmembrane region" description="Helical" evidence="5">
    <location>
        <begin position="54"/>
        <end position="71"/>
    </location>
</feature>
<dbReference type="RefSeq" id="WP_150636758.1">
    <property type="nucleotide sequence ID" value="NZ_CABVHP010000002.1"/>
</dbReference>
<evidence type="ECO:0008006" key="8">
    <source>
        <dbReference type="Google" id="ProtNLM"/>
    </source>
</evidence>
<dbReference type="InterPro" id="IPR032808">
    <property type="entry name" value="DoxX"/>
</dbReference>
<evidence type="ECO:0000256" key="1">
    <source>
        <dbReference type="ARBA" id="ARBA00004141"/>
    </source>
</evidence>
<evidence type="ECO:0000256" key="5">
    <source>
        <dbReference type="SAM" id="Phobius"/>
    </source>
</evidence>
<dbReference type="AlphaFoldDB" id="A0A5E7AL01"/>
<protein>
    <recommendedName>
        <fullName evidence="8">DoxX family protein</fullName>
    </recommendedName>
</protein>
<keyword evidence="2 5" id="KW-0812">Transmembrane</keyword>
<evidence type="ECO:0000256" key="3">
    <source>
        <dbReference type="ARBA" id="ARBA00022989"/>
    </source>
</evidence>
<evidence type="ECO:0000256" key="4">
    <source>
        <dbReference type="ARBA" id="ARBA00023136"/>
    </source>
</evidence>
<evidence type="ECO:0000313" key="7">
    <source>
        <dbReference type="Proteomes" id="UP000326557"/>
    </source>
</evidence>
<feature type="transmembrane region" description="Helical" evidence="5">
    <location>
        <begin position="12"/>
        <end position="34"/>
    </location>
</feature>
<dbReference type="Proteomes" id="UP000326557">
    <property type="component" value="Unassembled WGS sequence"/>
</dbReference>
<reference evidence="6 7" key="1">
    <citation type="submission" date="2019-09" db="EMBL/GenBank/DDBJ databases">
        <authorList>
            <person name="Chandra G."/>
            <person name="Truman W A."/>
        </authorList>
    </citation>
    <scope>NUCLEOTIDE SEQUENCE [LARGE SCALE GENOMIC DNA]</scope>
    <source>
        <strain evidence="6">PS704</strain>
    </source>
</reference>
<evidence type="ECO:0000256" key="2">
    <source>
        <dbReference type="ARBA" id="ARBA00022692"/>
    </source>
</evidence>
<feature type="transmembrane region" description="Helical" evidence="5">
    <location>
        <begin position="78"/>
        <end position="99"/>
    </location>
</feature>
<dbReference type="EMBL" id="CABVHP010000002">
    <property type="protein sequence ID" value="VVN79289.1"/>
    <property type="molecule type" value="Genomic_DNA"/>
</dbReference>
<dbReference type="Pfam" id="PF13564">
    <property type="entry name" value="DoxX_2"/>
    <property type="match status" value="1"/>
</dbReference>
<dbReference type="GO" id="GO:0016020">
    <property type="term" value="C:membrane"/>
    <property type="evidence" value="ECO:0007669"/>
    <property type="project" value="UniProtKB-SubCell"/>
</dbReference>
<evidence type="ECO:0000313" key="6">
    <source>
        <dbReference type="EMBL" id="VVN79289.1"/>
    </source>
</evidence>
<gene>
    <name evidence="6" type="ORF">PS704_00968</name>
</gene>
<dbReference type="OrthoDB" id="3576439at2"/>
<accession>A0A5E7AL01</accession>
<keyword evidence="4 5" id="KW-0472">Membrane</keyword>
<keyword evidence="3 5" id="KW-1133">Transmembrane helix</keyword>
<comment type="subcellular location">
    <subcellularLocation>
        <location evidence="1">Membrane</location>
        <topology evidence="1">Multi-pass membrane protein</topology>
    </subcellularLocation>
</comment>
<proteinExistence type="predicted"/>
<organism evidence="6 7">
    <name type="scientific">Pseudomonas fluorescens</name>
    <dbReference type="NCBI Taxonomy" id="294"/>
    <lineage>
        <taxon>Bacteria</taxon>
        <taxon>Pseudomonadati</taxon>
        <taxon>Pseudomonadota</taxon>
        <taxon>Gammaproteobacteria</taxon>
        <taxon>Pseudomonadales</taxon>
        <taxon>Pseudomonadaceae</taxon>
        <taxon>Pseudomonas</taxon>
    </lineage>
</organism>
<name>A0A5E7AL01_PSEFL</name>
<sequence length="129" mass="13656">MTTSTATALSPILHRIVLCVRVLLIIAFSAAGIAKLASAPQMVQVFDGIGIGQWFRYVTGIVEIIGAVLLLRNATSFFGGLLLATTMVCGVATHLFVIGGNPAPALMLALMSAFVAWQLRPILQFNSAR</sequence>